<dbReference type="FunFam" id="1.20.120.1130:FF:000001">
    <property type="entry name" value="Vacuolar protein sorting-associated protein 28 homolog"/>
    <property type="match status" value="1"/>
</dbReference>
<dbReference type="Pfam" id="PF03997">
    <property type="entry name" value="VPS28"/>
    <property type="match status" value="1"/>
</dbReference>
<dbReference type="InterPro" id="IPR037202">
    <property type="entry name" value="ESCRT_assembly_dom"/>
</dbReference>
<dbReference type="GO" id="GO:0031902">
    <property type="term" value="C:late endosome membrane"/>
    <property type="evidence" value="ECO:0007669"/>
    <property type="project" value="UniProtKB-SubCell"/>
</dbReference>
<dbReference type="GO" id="GO:0006612">
    <property type="term" value="P:protein targeting to membrane"/>
    <property type="evidence" value="ECO:0007669"/>
    <property type="project" value="EnsemblFungi"/>
</dbReference>
<keyword evidence="4 5" id="KW-0653">Protein transport</keyword>
<dbReference type="PROSITE" id="PS51313">
    <property type="entry name" value="VPS28_N"/>
    <property type="match status" value="1"/>
</dbReference>
<evidence type="ECO:0000256" key="6">
    <source>
        <dbReference type="PROSITE-ProRule" id="PRU00642"/>
    </source>
</evidence>
<dbReference type="Gene3D" id="1.20.1440.200">
    <property type="match status" value="1"/>
</dbReference>
<dbReference type="STRING" id="669874.A0A1E4U116"/>
<dbReference type="Gene3D" id="1.20.120.1130">
    <property type="match status" value="1"/>
</dbReference>
<name>A0A1E4U116_PACTA</name>
<dbReference type="Proteomes" id="UP000094236">
    <property type="component" value="Unassembled WGS sequence"/>
</dbReference>
<dbReference type="InterPro" id="IPR017898">
    <property type="entry name" value="VPS28_N"/>
</dbReference>
<feature type="compositionally biased region" description="Low complexity" evidence="7">
    <location>
        <begin position="119"/>
        <end position="129"/>
    </location>
</feature>
<protein>
    <recommendedName>
        <fullName evidence="5">Vacuolar protein sorting-associated protein 28</fullName>
    </recommendedName>
    <alternativeName>
        <fullName evidence="5">ESCRT-I complex subunit VPS28</fullName>
    </alternativeName>
</protein>
<evidence type="ECO:0000259" key="8">
    <source>
        <dbReference type="PROSITE" id="PS51310"/>
    </source>
</evidence>
<comment type="similarity">
    <text evidence="5 6">Belongs to the VPS28 family.</text>
</comment>
<dbReference type="EMBL" id="KV454011">
    <property type="protein sequence ID" value="ODV97696.1"/>
    <property type="molecule type" value="Genomic_DNA"/>
</dbReference>
<comment type="function">
    <text evidence="5">Component of the ESCRT-I complex (endosomal sorting complex required for transport I), a regulator of vesicular trafficking process.</text>
</comment>
<dbReference type="PROSITE" id="PS51310">
    <property type="entry name" value="VPS28_C"/>
    <property type="match status" value="1"/>
</dbReference>
<keyword evidence="11" id="KW-1185">Reference proteome</keyword>
<feature type="region of interest" description="Disordered" evidence="7">
    <location>
        <begin position="116"/>
        <end position="135"/>
    </location>
</feature>
<dbReference type="GO" id="GO:1904669">
    <property type="term" value="P:ATP export"/>
    <property type="evidence" value="ECO:0007669"/>
    <property type="project" value="EnsemblFungi"/>
</dbReference>
<feature type="domain" description="VPS28 C-terminal" evidence="8">
    <location>
        <begin position="141"/>
        <end position="236"/>
    </location>
</feature>
<comment type="subcellular location">
    <subcellularLocation>
        <location evidence="1">Late endosome membrane</location>
        <topology evidence="1">Peripheral membrane protein</topology>
    </subcellularLocation>
</comment>
<evidence type="ECO:0000256" key="7">
    <source>
        <dbReference type="SAM" id="MobiDB-lite"/>
    </source>
</evidence>
<evidence type="ECO:0000256" key="1">
    <source>
        <dbReference type="ARBA" id="ARBA00004633"/>
    </source>
</evidence>
<evidence type="ECO:0000256" key="5">
    <source>
        <dbReference type="PIRNR" id="PIRNR017535"/>
    </source>
</evidence>
<gene>
    <name evidence="10" type="ORF">PACTADRAFT_37568</name>
</gene>
<evidence type="ECO:0000256" key="4">
    <source>
        <dbReference type="ARBA" id="ARBA00022927"/>
    </source>
</evidence>
<dbReference type="InterPro" id="IPR017899">
    <property type="entry name" value="VPS28_C"/>
</dbReference>
<keyword evidence="3 5" id="KW-0967">Endosome</keyword>
<dbReference type="PANTHER" id="PTHR12937:SF0">
    <property type="entry name" value="VACUOLAR PROTEIN SORTING-ASSOCIATED PROTEIN 28 HOMOLOG"/>
    <property type="match status" value="1"/>
</dbReference>
<feature type="domain" description="VPS28 N-terminal" evidence="9">
    <location>
        <begin position="1"/>
        <end position="103"/>
    </location>
</feature>
<dbReference type="OrthoDB" id="2671at2759"/>
<evidence type="ECO:0000259" key="9">
    <source>
        <dbReference type="PROSITE" id="PS51313"/>
    </source>
</evidence>
<dbReference type="SUPFAM" id="SSF140427">
    <property type="entry name" value="VPS28 C-terminal domain-like"/>
    <property type="match status" value="1"/>
</dbReference>
<dbReference type="GO" id="GO:0006623">
    <property type="term" value="P:protein targeting to vacuole"/>
    <property type="evidence" value="ECO:0007669"/>
    <property type="project" value="EnsemblFungi"/>
</dbReference>
<dbReference type="PANTHER" id="PTHR12937">
    <property type="entry name" value="VACUOLAR PROTEIN SORTING 28, ISOFORM 2 VPS28"/>
    <property type="match status" value="1"/>
</dbReference>
<dbReference type="GO" id="GO:0043328">
    <property type="term" value="P:protein transport to vacuole involved in ubiquitin-dependent protein catabolic process via the multivesicular body sorting pathway"/>
    <property type="evidence" value="ECO:0007669"/>
    <property type="project" value="EnsemblFungi"/>
</dbReference>
<sequence length="236" mass="26408">MELISNNKERGLYESLAELYSIIIVLNFLEKSFLRDTLQQVDVDNDNYTKSVSRLINQYNLALKNEEVKKSFVNLDSFFQKYDICCPLAKQRLEIGVPATIEHSFLGQDDSSRVSLASGNGANNGNNTGANGGGNNNNVSISAKAVAEATGNFITLMDAVKLNYRTKDQLHPLLSDLVTCTNKVLKNGEFEGRSKIIQWLIKLNNLDINERLSDDDSKEFLFDLDNAYKGFYACLN</sequence>
<proteinExistence type="inferred from homology"/>
<accession>A0A1E4U116</accession>
<reference evidence="11" key="1">
    <citation type="submission" date="2016-05" db="EMBL/GenBank/DDBJ databases">
        <title>Comparative genomics of biotechnologically important yeasts.</title>
        <authorList>
            <consortium name="DOE Joint Genome Institute"/>
            <person name="Riley R."/>
            <person name="Haridas S."/>
            <person name="Wolfe K.H."/>
            <person name="Lopes M.R."/>
            <person name="Hittinger C.T."/>
            <person name="Goker M."/>
            <person name="Salamov A."/>
            <person name="Wisecaver J."/>
            <person name="Long T.M."/>
            <person name="Aerts A.L."/>
            <person name="Barry K."/>
            <person name="Choi C."/>
            <person name="Clum A."/>
            <person name="Coughlan A.Y."/>
            <person name="Deshpande S."/>
            <person name="Douglass A.P."/>
            <person name="Hanson S.J."/>
            <person name="Klenk H.-P."/>
            <person name="Labutti K."/>
            <person name="Lapidus A."/>
            <person name="Lindquist E."/>
            <person name="Lipzen A."/>
            <person name="Meier-Kolthoff J.P."/>
            <person name="Ohm R.A."/>
            <person name="Otillar R.P."/>
            <person name="Pangilinan J."/>
            <person name="Peng Y."/>
            <person name="Rokas A."/>
            <person name="Rosa C.A."/>
            <person name="Scheuner C."/>
            <person name="Sibirny A.A."/>
            <person name="Slot J.C."/>
            <person name="Stielow J.B."/>
            <person name="Sun H."/>
            <person name="Kurtzman C.P."/>
            <person name="Blackwell M."/>
            <person name="Grigoriev I.V."/>
            <person name="Jeffries T.W."/>
        </authorList>
    </citation>
    <scope>NUCLEOTIDE SEQUENCE [LARGE SCALE GENOMIC DNA]</scope>
    <source>
        <strain evidence="11">NRRL Y-2460</strain>
    </source>
</reference>
<dbReference type="InterPro" id="IPR037206">
    <property type="entry name" value="VPS28_C_sf"/>
</dbReference>
<dbReference type="InterPro" id="IPR038358">
    <property type="entry name" value="VPS28_N_sf"/>
</dbReference>
<dbReference type="AlphaFoldDB" id="A0A1E4U116"/>
<dbReference type="InterPro" id="IPR007143">
    <property type="entry name" value="Vps28"/>
</dbReference>
<evidence type="ECO:0000256" key="2">
    <source>
        <dbReference type="ARBA" id="ARBA00022448"/>
    </source>
</evidence>
<dbReference type="GO" id="GO:0044877">
    <property type="term" value="F:protein-containing complex binding"/>
    <property type="evidence" value="ECO:0007669"/>
    <property type="project" value="EnsemblFungi"/>
</dbReference>
<organism evidence="10 11">
    <name type="scientific">Pachysolen tannophilus NRRL Y-2460</name>
    <dbReference type="NCBI Taxonomy" id="669874"/>
    <lineage>
        <taxon>Eukaryota</taxon>
        <taxon>Fungi</taxon>
        <taxon>Dikarya</taxon>
        <taxon>Ascomycota</taxon>
        <taxon>Saccharomycotina</taxon>
        <taxon>Pichiomycetes</taxon>
        <taxon>Pachysolenaceae</taxon>
        <taxon>Pachysolen</taxon>
    </lineage>
</organism>
<keyword evidence="2 5" id="KW-0813">Transport</keyword>
<evidence type="ECO:0000313" key="11">
    <source>
        <dbReference type="Proteomes" id="UP000094236"/>
    </source>
</evidence>
<dbReference type="PIRSF" id="PIRSF017535">
    <property type="entry name" value="VPS28"/>
    <property type="match status" value="1"/>
</dbReference>
<evidence type="ECO:0000256" key="3">
    <source>
        <dbReference type="ARBA" id="ARBA00022753"/>
    </source>
</evidence>
<evidence type="ECO:0000313" key="10">
    <source>
        <dbReference type="EMBL" id="ODV97696.1"/>
    </source>
</evidence>
<dbReference type="SUPFAM" id="SSF140111">
    <property type="entry name" value="Endosomal sorting complex assembly domain"/>
    <property type="match status" value="1"/>
</dbReference>
<dbReference type="GO" id="GO:0000813">
    <property type="term" value="C:ESCRT I complex"/>
    <property type="evidence" value="ECO:0007669"/>
    <property type="project" value="UniProtKB-UniRule"/>
</dbReference>